<keyword evidence="8 13" id="KW-0044">Antibiotic</keyword>
<dbReference type="Proteomes" id="UP000472267">
    <property type="component" value="Chromosome 5"/>
</dbReference>
<gene>
    <name evidence="17" type="primary">LOC115388829</name>
</gene>
<evidence type="ECO:0000256" key="3">
    <source>
        <dbReference type="ARBA" id="ARBA00017827"/>
    </source>
</evidence>
<feature type="signal peptide" evidence="14">
    <location>
        <begin position="1"/>
        <end position="16"/>
    </location>
</feature>
<dbReference type="PANTHER" id="PTHR10504">
    <property type="entry name" value="BACTERICIDAL PERMEABILITY-INCREASING BPI PROTEIN-RELATED"/>
    <property type="match status" value="1"/>
</dbReference>
<evidence type="ECO:0000256" key="1">
    <source>
        <dbReference type="ARBA" id="ARBA00004613"/>
    </source>
</evidence>
<comment type="similarity">
    <text evidence="2">Belongs to the BPI/LBP/Plunc superfamily. BPI/LBP family.</text>
</comment>
<evidence type="ECO:0000256" key="7">
    <source>
        <dbReference type="ARBA" id="ARBA00022859"/>
    </source>
</evidence>
<dbReference type="InterPro" id="IPR001124">
    <property type="entry name" value="Lipid-bd_serum_glycop_C"/>
</dbReference>
<comment type="function">
    <text evidence="13">The cytotoxic action of BPI is limited to many species of Gram-negative bacteria; this specificity may be explained by a strong affinity of the very basic N-terminal half for the negatively charged lipopolysaccharides that are unique to the Gram-negative bacterial outer envelope.</text>
</comment>
<feature type="chain" id="PRO_5025402422" description="Bactericidal permeability-increasing protein" evidence="14">
    <location>
        <begin position="17"/>
        <end position="471"/>
    </location>
</feature>
<evidence type="ECO:0000313" key="18">
    <source>
        <dbReference type="Proteomes" id="UP000472267"/>
    </source>
</evidence>
<dbReference type="CDD" id="cd00025">
    <property type="entry name" value="BPI1"/>
    <property type="match status" value="1"/>
</dbReference>
<comment type="subcellular location">
    <subcellularLocation>
        <location evidence="1 13">Secreted</location>
    </subcellularLocation>
</comment>
<dbReference type="InterPro" id="IPR030675">
    <property type="entry name" value="BPI/LBP"/>
</dbReference>
<evidence type="ECO:0000256" key="6">
    <source>
        <dbReference type="ARBA" id="ARBA00022588"/>
    </source>
</evidence>
<evidence type="ECO:0000256" key="13">
    <source>
        <dbReference type="RuleBase" id="RU369039"/>
    </source>
</evidence>
<evidence type="ECO:0000256" key="10">
    <source>
        <dbReference type="ARBA" id="ARBA00023180"/>
    </source>
</evidence>
<dbReference type="Pfam" id="PF02886">
    <property type="entry name" value="LBP_BPI_CETP_C"/>
    <property type="match status" value="1"/>
</dbReference>
<dbReference type="GO" id="GO:0045087">
    <property type="term" value="P:innate immune response"/>
    <property type="evidence" value="ECO:0007669"/>
    <property type="project" value="UniProtKB-UniRule"/>
</dbReference>
<evidence type="ECO:0000256" key="4">
    <source>
        <dbReference type="ARBA" id="ARBA00022525"/>
    </source>
</evidence>
<dbReference type="AlphaFoldDB" id="A0A672F8W1"/>
<dbReference type="SUPFAM" id="SSF55394">
    <property type="entry name" value="Bactericidal permeability-increasing protein, BPI"/>
    <property type="match status" value="2"/>
</dbReference>
<feature type="domain" description="Lipid-binding serum glycoprotein N-terminal" evidence="15">
    <location>
        <begin position="25"/>
        <end position="247"/>
    </location>
</feature>
<comment type="domain">
    <text evidence="13">The N-terminal region may be exposed to the interior of the granule, whereas the C-terminal portion may be embedded in the membrane. During phagocytosis and degranulation, proteases may be released and activated and cleave BPI at the junction of the N- and C-terminal portions of the molecule, providing controlled release of the N-terminal antibacterial fragment when bacteria are ingested.</text>
</comment>
<dbReference type="GO" id="GO:0005615">
    <property type="term" value="C:extracellular space"/>
    <property type="evidence" value="ECO:0007669"/>
    <property type="project" value="UniProtKB-UniRule"/>
</dbReference>
<evidence type="ECO:0000256" key="9">
    <source>
        <dbReference type="ARBA" id="ARBA00023157"/>
    </source>
</evidence>
<evidence type="ECO:0000256" key="8">
    <source>
        <dbReference type="ARBA" id="ARBA00023022"/>
    </source>
</evidence>
<dbReference type="InParanoid" id="A0A672F8W1"/>
<reference evidence="17" key="2">
    <citation type="submission" date="2025-08" db="UniProtKB">
        <authorList>
            <consortium name="Ensembl"/>
        </authorList>
    </citation>
    <scope>IDENTIFICATION</scope>
</reference>
<keyword evidence="4 13" id="KW-0964">Secreted</keyword>
<comment type="domain">
    <text evidence="13">The N- and C-terminal barrels adopt an identical fold despite having only 13% of conserved residues.</text>
</comment>
<sequence>MFLCLALLTLLPATVSISPGVKVELTQKGIDYGRQLGIASIQSKLKTIRIPDISGTTNVPAVGKVKYSLSGLQLLDVGLPKSALDLVTGSGVRLSIGDAYMKLRGNWKVKYLKFITDHGSFDLNVNGLTITTSIKIDSDDTGRPAVSTISCSASVGSLKIQCHGGDKWMCDLFKDLLEKFGRKSLEKQICPLVQTAVSELNPELKTMNVLAKVDQYAEIEYSMVSSPVISNTSLVLNLKGEFYNIGKHQEPPFTATDFSMPTEANNMMYMGISAFTVNSAAFVYTTAGILSLYITDDMIPKSSPFRLTTKSFGIFVPQVEEKFPDLPMKLLVKAVKSPTVTFEPDNMTIQAAATVTAYAIQPNATLSPLFVLSLESSVSGRVFVSGIKLAGEVTFHEMNMTLVTSYVGDFRVESLDNIFKLVVKLVIIPNLNERLAKGYPLPMIGKMKLVSSQLHILKDYMLIGTDVQFMG</sequence>
<proteinExistence type="inferred from homology"/>
<accession>A0A672F8W1</accession>
<feature type="disulfide bond" evidence="12">
    <location>
        <begin position="151"/>
        <end position="190"/>
    </location>
</feature>
<dbReference type="Gene3D" id="3.15.20.10">
    <property type="entry name" value="Bactericidal permeability-increasing protein, domain 2"/>
    <property type="match status" value="1"/>
</dbReference>
<feature type="domain" description="Lipid-binding serum glycoprotein C-terminal" evidence="16">
    <location>
        <begin position="262"/>
        <end position="465"/>
    </location>
</feature>
<keyword evidence="18" id="KW-1185">Reference proteome</keyword>
<name>A0A672F8W1_SALFA</name>
<dbReference type="InterPro" id="IPR017942">
    <property type="entry name" value="Lipid-bd_serum_glycop_N"/>
</dbReference>
<evidence type="ECO:0000256" key="14">
    <source>
        <dbReference type="SAM" id="SignalP"/>
    </source>
</evidence>
<keyword evidence="13 14" id="KW-0732">Signal</keyword>
<evidence type="ECO:0000256" key="2">
    <source>
        <dbReference type="ARBA" id="ARBA00007292"/>
    </source>
</evidence>
<dbReference type="Ensembl" id="ENSSFAT00005003520.1">
    <property type="protein sequence ID" value="ENSSFAP00005003271.1"/>
    <property type="gene ID" value="ENSSFAG00005002184.1"/>
</dbReference>
<dbReference type="SMART" id="SM00328">
    <property type="entry name" value="BPI1"/>
    <property type="match status" value="1"/>
</dbReference>
<dbReference type="FunFam" id="3.15.10.10:FF:000001">
    <property type="entry name" value="phospholipid transfer protein-like"/>
    <property type="match status" value="1"/>
</dbReference>
<evidence type="ECO:0000259" key="16">
    <source>
        <dbReference type="SMART" id="SM00329"/>
    </source>
</evidence>
<dbReference type="GO" id="GO:0008289">
    <property type="term" value="F:lipid binding"/>
    <property type="evidence" value="ECO:0007669"/>
    <property type="project" value="InterPro"/>
</dbReference>
<dbReference type="InterPro" id="IPR032942">
    <property type="entry name" value="BPI/LBP/Plunc"/>
</dbReference>
<reference evidence="17" key="3">
    <citation type="submission" date="2025-09" db="UniProtKB">
        <authorList>
            <consortium name="Ensembl"/>
        </authorList>
    </citation>
    <scope>IDENTIFICATION</scope>
</reference>
<evidence type="ECO:0000256" key="12">
    <source>
        <dbReference type="PIRSR" id="PIRSR002417-50"/>
    </source>
</evidence>
<evidence type="ECO:0000256" key="5">
    <source>
        <dbReference type="ARBA" id="ARBA00022529"/>
    </source>
</evidence>
<keyword evidence="6 13" id="KW-0399">Innate immunity</keyword>
<organism evidence="17 18">
    <name type="scientific">Salarias fasciatus</name>
    <name type="common">Jewelled blenny</name>
    <name type="synonym">Blennius fasciatus</name>
    <dbReference type="NCBI Taxonomy" id="181472"/>
    <lineage>
        <taxon>Eukaryota</taxon>
        <taxon>Metazoa</taxon>
        <taxon>Chordata</taxon>
        <taxon>Craniata</taxon>
        <taxon>Vertebrata</taxon>
        <taxon>Euteleostomi</taxon>
        <taxon>Actinopterygii</taxon>
        <taxon>Neopterygii</taxon>
        <taxon>Teleostei</taxon>
        <taxon>Neoteleostei</taxon>
        <taxon>Acanthomorphata</taxon>
        <taxon>Ovalentaria</taxon>
        <taxon>Blenniimorphae</taxon>
        <taxon>Blenniiformes</taxon>
        <taxon>Blennioidei</taxon>
        <taxon>Blenniidae</taxon>
        <taxon>Salariinae</taxon>
        <taxon>Salarias</taxon>
    </lineage>
</organism>
<protein>
    <recommendedName>
        <fullName evidence="3 13">Bactericidal permeability-increasing protein</fullName>
        <shortName evidence="13">BPI</shortName>
    </recommendedName>
</protein>
<keyword evidence="7 13" id="KW-0391">Immunity</keyword>
<dbReference type="InterPro" id="IPR017943">
    <property type="entry name" value="Bactericidal_perm-incr_a/b_dom"/>
</dbReference>
<dbReference type="Pfam" id="PF01273">
    <property type="entry name" value="LBP_BPI_CETP"/>
    <property type="match status" value="1"/>
</dbReference>
<evidence type="ECO:0000259" key="15">
    <source>
        <dbReference type="SMART" id="SM00328"/>
    </source>
</evidence>
<reference evidence="17" key="1">
    <citation type="submission" date="2019-06" db="EMBL/GenBank/DDBJ databases">
        <authorList>
            <consortium name="Wellcome Sanger Institute Data Sharing"/>
        </authorList>
    </citation>
    <scope>NUCLEOTIDE SEQUENCE [LARGE SCALE GENOMIC DNA]</scope>
</reference>
<evidence type="ECO:0000256" key="11">
    <source>
        <dbReference type="ARBA" id="ARBA00025943"/>
    </source>
</evidence>
<dbReference type="PIRSF" id="PIRSF002417">
    <property type="entry name" value="Lipid_binding_protein"/>
    <property type="match status" value="1"/>
</dbReference>
<dbReference type="FunFam" id="3.15.20.10:FF:000001">
    <property type="entry name" value="Phospholipid transfer protein"/>
    <property type="match status" value="1"/>
</dbReference>
<dbReference type="PANTHER" id="PTHR10504:SF84">
    <property type="entry name" value="BACTERICIDAL PERMEABILITY-INCREASING PROTEIN"/>
    <property type="match status" value="1"/>
</dbReference>
<keyword evidence="9 12" id="KW-1015">Disulfide bond</keyword>
<comment type="subunit">
    <text evidence="11 13">Monomer. Homodimer; disulfide-linked.</text>
</comment>
<dbReference type="SMART" id="SM00329">
    <property type="entry name" value="BPI2"/>
    <property type="match status" value="1"/>
</dbReference>
<keyword evidence="5 13" id="KW-0929">Antimicrobial</keyword>
<dbReference type="GO" id="GO:0050829">
    <property type="term" value="P:defense response to Gram-negative bacterium"/>
    <property type="evidence" value="ECO:0007669"/>
    <property type="project" value="UniProtKB-UniRule"/>
</dbReference>
<keyword evidence="10 13" id="KW-0325">Glycoprotein</keyword>
<dbReference type="Gene3D" id="3.15.10.10">
    <property type="entry name" value="Bactericidal permeability-increasing protein, domain 1"/>
    <property type="match status" value="1"/>
</dbReference>
<evidence type="ECO:0000313" key="17">
    <source>
        <dbReference type="Ensembl" id="ENSSFAP00005003271.1"/>
    </source>
</evidence>